<dbReference type="GeneID" id="73045206"/>
<evidence type="ECO:0000313" key="2">
    <source>
        <dbReference type="Proteomes" id="UP001595945"/>
    </source>
</evidence>
<name>A0ABD5Q0C5_9EURY</name>
<organism evidence="1 2">
    <name type="scientific">Halorussus aquaticus</name>
    <dbReference type="NCBI Taxonomy" id="2953748"/>
    <lineage>
        <taxon>Archaea</taxon>
        <taxon>Methanobacteriati</taxon>
        <taxon>Methanobacteriota</taxon>
        <taxon>Stenosarchaea group</taxon>
        <taxon>Halobacteria</taxon>
        <taxon>Halobacteriales</taxon>
        <taxon>Haladaptataceae</taxon>
        <taxon>Halorussus</taxon>
    </lineage>
</organism>
<dbReference type="EMBL" id="JBHSHT010000001">
    <property type="protein sequence ID" value="MFC4824115.1"/>
    <property type="molecule type" value="Genomic_DNA"/>
</dbReference>
<evidence type="ECO:0008006" key="3">
    <source>
        <dbReference type="Google" id="ProtNLM"/>
    </source>
</evidence>
<keyword evidence="2" id="KW-1185">Reference proteome</keyword>
<evidence type="ECO:0000313" key="1">
    <source>
        <dbReference type="EMBL" id="MFC4824115.1"/>
    </source>
</evidence>
<dbReference type="Proteomes" id="UP001595945">
    <property type="component" value="Unassembled WGS sequence"/>
</dbReference>
<sequence length="241" mass="26206">MPDSPIRERDVAPHAVPDGLTLAAFNTDCSEATLATLGDTLGRYLDIDDVTVGTTLTDERPDEFAVLHDDVLVGGALVHPNRGDDPIGEAVSPFHPSDTLFIARYGDRAGLRALSNRIETSAWRAGEGRLYVAGQQRFASMDDQWDIYADVAEAGCEVHVFEDPAYVPSDDRFVVHGDRHELAGTWLVVFDGAGNDAAKAAMIVEERDPDSYYGVWTVVPDLVDAIVDRVTETAAGQHRPE</sequence>
<accession>A0ABD5Q0C5</accession>
<proteinExistence type="predicted"/>
<gene>
    <name evidence="1" type="ORF">ACFO9K_07550</name>
</gene>
<comment type="caution">
    <text evidence="1">The sequence shown here is derived from an EMBL/GenBank/DDBJ whole genome shotgun (WGS) entry which is preliminary data.</text>
</comment>
<dbReference type="AlphaFoldDB" id="A0ABD5Q0C5"/>
<protein>
    <recommendedName>
        <fullName evidence="3">DICT domain-containing protein</fullName>
    </recommendedName>
</protein>
<reference evidence="1 2" key="1">
    <citation type="journal article" date="2019" name="Int. J. Syst. Evol. Microbiol.">
        <title>The Global Catalogue of Microorganisms (GCM) 10K type strain sequencing project: providing services to taxonomists for standard genome sequencing and annotation.</title>
        <authorList>
            <consortium name="The Broad Institute Genomics Platform"/>
            <consortium name="The Broad Institute Genome Sequencing Center for Infectious Disease"/>
            <person name="Wu L."/>
            <person name="Ma J."/>
        </authorList>
    </citation>
    <scope>NUCLEOTIDE SEQUENCE [LARGE SCALE GENOMIC DNA]</scope>
    <source>
        <strain evidence="1 2">XZYJ18</strain>
    </source>
</reference>
<dbReference type="RefSeq" id="WP_254266812.1">
    <property type="nucleotide sequence ID" value="NZ_CP100400.1"/>
</dbReference>